<dbReference type="InterPro" id="IPR011009">
    <property type="entry name" value="Kinase-like_dom_sf"/>
</dbReference>
<reference evidence="1 2" key="1">
    <citation type="journal article" date="2013" name="Genome Announc.">
        <title>Draft Genome of the Marine Gammaproteobacterium Halomonas titanicae.</title>
        <authorList>
            <person name="Sanchez-Porro C."/>
            <person name="de la Haba R.R."/>
            <person name="Cruz-Hernandez N."/>
            <person name="Gonzalez J.M."/>
            <person name="Reyes-Guirao C."/>
            <person name="Navarro-Sampedro L."/>
            <person name="Carballo M."/>
            <person name="Ventosa A."/>
        </authorList>
    </citation>
    <scope>NUCLEOTIDE SEQUENCE [LARGE SCALE GENOMIC DNA]</scope>
    <source>
        <strain evidence="1 2">BH1</strain>
    </source>
</reference>
<evidence type="ECO:0000313" key="2">
    <source>
        <dbReference type="Proteomes" id="UP000011651"/>
    </source>
</evidence>
<comment type="caution">
    <text evidence="1">The sequence shown here is derived from an EMBL/GenBank/DDBJ whole genome shotgun (WGS) entry which is preliminary data.</text>
</comment>
<dbReference type="SUPFAM" id="SSF56112">
    <property type="entry name" value="Protein kinase-like (PK-like)"/>
    <property type="match status" value="1"/>
</dbReference>
<accession>L9UC77</accession>
<dbReference type="PATRIC" id="fig|1204738.3.peg.1206"/>
<dbReference type="AlphaFoldDB" id="L9UC77"/>
<protein>
    <recommendedName>
        <fullName evidence="3">Protein kinase domain-containing protein</fullName>
    </recommendedName>
</protein>
<evidence type="ECO:0000313" key="1">
    <source>
        <dbReference type="EMBL" id="ELY22241.1"/>
    </source>
</evidence>
<evidence type="ECO:0008006" key="3">
    <source>
        <dbReference type="Google" id="ProtNLM"/>
    </source>
</evidence>
<dbReference type="Proteomes" id="UP000011651">
    <property type="component" value="Unassembled WGS sequence"/>
</dbReference>
<dbReference type="EMBL" id="AOPO01000002">
    <property type="protein sequence ID" value="ELY22241.1"/>
    <property type="molecule type" value="Genomic_DNA"/>
</dbReference>
<name>L9UC77_9GAMM</name>
<sequence>MSDAKSIIEHVINAYLKISALFSTRRQVMTNKQSDDEQQEWLSGITVFLIRECELAYLDTLLKLLDHYGFNVLCSVPIESGQQQALAQWVLDDGQEQGNFASSGSPPVFLLVVQDVHPVPVKRMSSDSPNLRLPTIRATFSATLSPEESKAEQQSPIHCSRDADQAFKYLKTLVPEQIGKIREAALSNDAAFRTPYPVLADLSKEVCRAKVELVDFHGTEAICKTFRPGRERYLEREVKARELGASLPEVSRLLEVGTHYLVFERYANCMERILSPRAPFSNHGLLPIWAIERVRAVILHYRSLGYECIDLNPHDLIYDPCQGLKIIDFEFLQPGSDEIKTLKGNYAWYAVPSIFTGDLPPSARQSSYRQCWFPYTGLPRTLCLSELPRPLLAMVRSVALVPLTLDGLRRVSWRHIQRFVRS</sequence>
<proteinExistence type="predicted"/>
<organism evidence="1 2">
    <name type="scientific">Vreelandella titanicae BH1</name>
    <dbReference type="NCBI Taxonomy" id="1204738"/>
    <lineage>
        <taxon>Bacteria</taxon>
        <taxon>Pseudomonadati</taxon>
        <taxon>Pseudomonadota</taxon>
        <taxon>Gammaproteobacteria</taxon>
        <taxon>Oceanospirillales</taxon>
        <taxon>Halomonadaceae</taxon>
        <taxon>Vreelandella</taxon>
    </lineage>
</organism>
<gene>
    <name evidence="1" type="ORF">HALTITAN_0810</name>
</gene>